<feature type="transmembrane region" description="Helical" evidence="1">
    <location>
        <begin position="31"/>
        <end position="50"/>
    </location>
</feature>
<keyword evidence="1" id="KW-0812">Transmembrane</keyword>
<dbReference type="InterPro" id="IPR025090">
    <property type="entry name" value="DUF4017"/>
</dbReference>
<dbReference type="Proteomes" id="UP000219922">
    <property type="component" value="Unassembled WGS sequence"/>
</dbReference>
<gene>
    <name evidence="2" type="ORF">CON36_33995</name>
</gene>
<proteinExistence type="predicted"/>
<organism evidence="2 3">
    <name type="scientific">Bacillus cereus</name>
    <dbReference type="NCBI Taxonomy" id="1396"/>
    <lineage>
        <taxon>Bacteria</taxon>
        <taxon>Bacillati</taxon>
        <taxon>Bacillota</taxon>
        <taxon>Bacilli</taxon>
        <taxon>Bacillales</taxon>
        <taxon>Bacillaceae</taxon>
        <taxon>Bacillus</taxon>
        <taxon>Bacillus cereus group</taxon>
    </lineage>
</organism>
<dbReference type="AlphaFoldDB" id="A0A9X6SSN0"/>
<dbReference type="EMBL" id="NVMX01000197">
    <property type="protein sequence ID" value="PDZ94406.1"/>
    <property type="molecule type" value="Genomic_DNA"/>
</dbReference>
<name>A0A9X6SSN0_BACCE</name>
<comment type="caution">
    <text evidence="2">The sequence shown here is derived from an EMBL/GenBank/DDBJ whole genome shotgun (WGS) entry which is preliminary data.</text>
</comment>
<keyword evidence="1" id="KW-1133">Transmembrane helix</keyword>
<evidence type="ECO:0000256" key="1">
    <source>
        <dbReference type="SAM" id="Phobius"/>
    </source>
</evidence>
<protein>
    <recommendedName>
        <fullName evidence="4">DUF4017 domain-containing protein</fullName>
    </recommendedName>
</protein>
<evidence type="ECO:0000313" key="2">
    <source>
        <dbReference type="EMBL" id="PDZ94406.1"/>
    </source>
</evidence>
<reference evidence="2 3" key="1">
    <citation type="submission" date="2017-09" db="EMBL/GenBank/DDBJ databases">
        <title>Large-scale bioinformatics analysis of Bacillus genomes uncovers conserved roles of natural products in bacterial physiology.</title>
        <authorList>
            <consortium name="Agbiome Team Llc"/>
            <person name="Bleich R.M."/>
            <person name="Grubbs K.J."/>
            <person name="Santa Maria K.C."/>
            <person name="Allen S.E."/>
            <person name="Farag S."/>
            <person name="Shank E.A."/>
            <person name="Bowers A."/>
        </authorList>
    </citation>
    <scope>NUCLEOTIDE SEQUENCE [LARGE SCALE GENOMIC DNA]</scope>
    <source>
        <strain evidence="2 3">AFS092789</strain>
    </source>
</reference>
<evidence type="ECO:0000313" key="3">
    <source>
        <dbReference type="Proteomes" id="UP000219922"/>
    </source>
</evidence>
<accession>A0A9X6SSN0</accession>
<dbReference type="Pfam" id="PF13209">
    <property type="entry name" value="DUF4017"/>
    <property type="match status" value="1"/>
</dbReference>
<sequence length="59" mass="6634">MSLFLYFVVLGIGLLIPASDGYNTIFWKLIIGQALALPVFLISLFIFKVINSKKSQKKD</sequence>
<keyword evidence="1" id="KW-0472">Membrane</keyword>
<evidence type="ECO:0008006" key="4">
    <source>
        <dbReference type="Google" id="ProtNLM"/>
    </source>
</evidence>